<name>Q01QP7_SOLUE</name>
<feature type="transmembrane region" description="Helical" evidence="7">
    <location>
        <begin position="816"/>
        <end position="838"/>
    </location>
</feature>
<sequence>MSIFSRFSNLFRGDRLTREIDDEIQTHLAEAVEHGRDATEARRSFGAPLQIREQSRDIRILPWLDSLRADSIFAWRRMLKKKAASAAAILSLALAIGACTSAFRLIDALLLRPLPVANPERLHSVAFENIGANGKLNTYDSCSYPMFQRMRAAVKESAESIAVSYAERAEVTYGSEQELEGAYRQYVSGWMFPTFGLRPAAGRLLTEDDDATIGKHPVVVLSYDYWTRRFARDSKVVGRTVRMGDGIYQIVGVGPDGFTGTETGTVTDIFVPMMMKIPTTLTSATNFWLRTLVQLKPGIAVEPVREQLRATFRSIQEERAKGFTGMSKLRVERFLLEQSLKEKLLLEPAAAGRSNMQRDYRRSLIALGILVALVLLIACANVANLMTAQAAARAREMALRVSIGAGRWRLVQLVLIESAWLALLATAAGGIFAWWSAPFILGMISSPDTPARLALPADLRVLGFALSLALIVTFLFGLAPALRASSVKPVSALKGGDDPHARPRLMHALVAVQVAFCVIVHFVAGLFIASFDRLSNQATGFSAERILNLETVTQRPQAAVFWQQVMEHLRVAPGVETVALTTWPLMSGESNVGAVSIDGGPPSEALTDLLNVSPGWFDEMRVPLLDGRDFTANDSGPGVAIVNQAFANQYFEGRDPVGKSFDTGSAHVRIVGFVRDARSRDDLRLPIRPIAYRPFPPSDSKGAPLPMGRGTFVVRTASANPLALASILRQEIPRARPEFHVRNIRTQVEIERSKTIRERLLAMLAMFFATVALLLAGVGLYGVLDFLVLQRRREIGIRIAVGARTGDIARRVTADVFAMVLAGAAAGMALGITSVRYIEALLFQVKPGGFSNIAMPLVVIFATALLASLPAIWRAARIDPVSMLRAD</sequence>
<keyword evidence="3 7" id="KW-0812">Transmembrane</keyword>
<protein>
    <recommendedName>
        <fullName evidence="11">Permease</fullName>
    </recommendedName>
</protein>
<feature type="transmembrane region" description="Helical" evidence="7">
    <location>
        <begin position="364"/>
        <end position="392"/>
    </location>
</feature>
<dbReference type="PANTHER" id="PTHR30572">
    <property type="entry name" value="MEMBRANE COMPONENT OF TRANSPORTER-RELATED"/>
    <property type="match status" value="1"/>
</dbReference>
<evidence type="ECO:0000256" key="7">
    <source>
        <dbReference type="SAM" id="Phobius"/>
    </source>
</evidence>
<feature type="transmembrane region" description="Helical" evidence="7">
    <location>
        <begin position="461"/>
        <end position="484"/>
    </location>
</feature>
<accession>Q01QP7</accession>
<reference evidence="10" key="1">
    <citation type="submission" date="2006-10" db="EMBL/GenBank/DDBJ databases">
        <title>Complete sequence of Solibacter usitatus Ellin6076.</title>
        <authorList>
            <consortium name="US DOE Joint Genome Institute"/>
            <person name="Copeland A."/>
            <person name="Lucas S."/>
            <person name="Lapidus A."/>
            <person name="Barry K."/>
            <person name="Detter J.C."/>
            <person name="Glavina del Rio T."/>
            <person name="Hammon N."/>
            <person name="Israni S."/>
            <person name="Dalin E."/>
            <person name="Tice H."/>
            <person name="Pitluck S."/>
            <person name="Thompson L.S."/>
            <person name="Brettin T."/>
            <person name="Bruce D."/>
            <person name="Han C."/>
            <person name="Tapia R."/>
            <person name="Gilna P."/>
            <person name="Schmutz J."/>
            <person name="Larimer F."/>
            <person name="Land M."/>
            <person name="Hauser L."/>
            <person name="Kyrpides N."/>
            <person name="Mikhailova N."/>
            <person name="Janssen P.H."/>
            <person name="Kuske C.R."/>
            <person name="Richardson P."/>
        </authorList>
    </citation>
    <scope>NUCLEOTIDE SEQUENCE</scope>
    <source>
        <strain evidence="10">Ellin6076</strain>
    </source>
</reference>
<feature type="domain" description="MacB-like periplasmic core" evidence="9">
    <location>
        <begin position="544"/>
        <end position="690"/>
    </location>
</feature>
<evidence type="ECO:0000259" key="8">
    <source>
        <dbReference type="Pfam" id="PF02687"/>
    </source>
</evidence>
<feature type="transmembrane region" description="Helical" evidence="7">
    <location>
        <begin position="850"/>
        <end position="873"/>
    </location>
</feature>
<evidence type="ECO:0000256" key="1">
    <source>
        <dbReference type="ARBA" id="ARBA00004651"/>
    </source>
</evidence>
<feature type="transmembrane region" description="Helical" evidence="7">
    <location>
        <begin position="413"/>
        <end position="441"/>
    </location>
</feature>
<evidence type="ECO:0000256" key="6">
    <source>
        <dbReference type="ARBA" id="ARBA00038076"/>
    </source>
</evidence>
<feature type="domain" description="ABC3 transporter permease C-terminal" evidence="8">
    <location>
        <begin position="369"/>
        <end position="488"/>
    </location>
</feature>
<dbReference type="OrthoDB" id="99702at2"/>
<keyword evidence="5 7" id="KW-0472">Membrane</keyword>
<dbReference type="InParanoid" id="Q01QP7"/>
<dbReference type="EMBL" id="CP000473">
    <property type="protein sequence ID" value="ABJ88023.1"/>
    <property type="molecule type" value="Genomic_DNA"/>
</dbReference>
<evidence type="ECO:0000256" key="5">
    <source>
        <dbReference type="ARBA" id="ARBA00023136"/>
    </source>
</evidence>
<feature type="transmembrane region" description="Helical" evidence="7">
    <location>
        <begin position="505"/>
        <end position="529"/>
    </location>
</feature>
<dbReference type="InterPro" id="IPR050250">
    <property type="entry name" value="Macrolide_Exporter_MacB"/>
</dbReference>
<evidence type="ECO:0000313" key="10">
    <source>
        <dbReference type="EMBL" id="ABJ88023.1"/>
    </source>
</evidence>
<comment type="subcellular location">
    <subcellularLocation>
        <location evidence="1">Cell membrane</location>
        <topology evidence="1">Multi-pass membrane protein</topology>
    </subcellularLocation>
</comment>
<dbReference type="Pfam" id="PF12704">
    <property type="entry name" value="MacB_PCD"/>
    <property type="match status" value="2"/>
</dbReference>
<evidence type="ECO:0008006" key="11">
    <source>
        <dbReference type="Google" id="ProtNLM"/>
    </source>
</evidence>
<feature type="transmembrane region" description="Helical" evidence="7">
    <location>
        <begin position="83"/>
        <end position="106"/>
    </location>
</feature>
<dbReference type="NCBIfam" id="TIGR03434">
    <property type="entry name" value="ADOP"/>
    <property type="match status" value="1"/>
</dbReference>
<feature type="domain" description="ABC3 transporter permease C-terminal" evidence="8">
    <location>
        <begin position="766"/>
        <end position="880"/>
    </location>
</feature>
<dbReference type="AlphaFoldDB" id="Q01QP7"/>
<evidence type="ECO:0000256" key="4">
    <source>
        <dbReference type="ARBA" id="ARBA00022989"/>
    </source>
</evidence>
<dbReference type="PANTHER" id="PTHR30572:SF4">
    <property type="entry name" value="ABC TRANSPORTER PERMEASE YTRF"/>
    <property type="match status" value="1"/>
</dbReference>
<feature type="domain" description="MacB-like periplasmic core" evidence="9">
    <location>
        <begin position="85"/>
        <end position="310"/>
    </location>
</feature>
<dbReference type="InterPro" id="IPR017800">
    <property type="entry name" value="ADOP"/>
</dbReference>
<dbReference type="InterPro" id="IPR025857">
    <property type="entry name" value="MacB_PCD"/>
</dbReference>
<dbReference type="KEGG" id="sus:Acid_7111"/>
<keyword evidence="2" id="KW-1003">Cell membrane</keyword>
<dbReference type="HOGENOM" id="CLU_009433_1_0_0"/>
<comment type="similarity">
    <text evidence="6">Belongs to the ABC-4 integral membrane protein family.</text>
</comment>
<dbReference type="eggNOG" id="COG0577">
    <property type="taxonomic scope" value="Bacteria"/>
</dbReference>
<evidence type="ECO:0000256" key="3">
    <source>
        <dbReference type="ARBA" id="ARBA00022692"/>
    </source>
</evidence>
<feature type="transmembrane region" description="Helical" evidence="7">
    <location>
        <begin position="760"/>
        <end position="784"/>
    </location>
</feature>
<dbReference type="InterPro" id="IPR003838">
    <property type="entry name" value="ABC3_permease_C"/>
</dbReference>
<dbReference type="GO" id="GO:0022857">
    <property type="term" value="F:transmembrane transporter activity"/>
    <property type="evidence" value="ECO:0007669"/>
    <property type="project" value="TreeGrafter"/>
</dbReference>
<dbReference type="GO" id="GO:0005886">
    <property type="term" value="C:plasma membrane"/>
    <property type="evidence" value="ECO:0007669"/>
    <property type="project" value="UniProtKB-SubCell"/>
</dbReference>
<evidence type="ECO:0000259" key="9">
    <source>
        <dbReference type="Pfam" id="PF12704"/>
    </source>
</evidence>
<gene>
    <name evidence="10" type="ordered locus">Acid_7111</name>
</gene>
<keyword evidence="4 7" id="KW-1133">Transmembrane helix</keyword>
<organism evidence="10">
    <name type="scientific">Solibacter usitatus (strain Ellin6076)</name>
    <dbReference type="NCBI Taxonomy" id="234267"/>
    <lineage>
        <taxon>Bacteria</taxon>
        <taxon>Pseudomonadati</taxon>
        <taxon>Acidobacteriota</taxon>
        <taxon>Terriglobia</taxon>
        <taxon>Bryobacterales</taxon>
        <taxon>Solibacteraceae</taxon>
        <taxon>Candidatus Solibacter</taxon>
    </lineage>
</organism>
<dbReference type="Pfam" id="PF02687">
    <property type="entry name" value="FtsX"/>
    <property type="match status" value="2"/>
</dbReference>
<evidence type="ECO:0000256" key="2">
    <source>
        <dbReference type="ARBA" id="ARBA00022475"/>
    </source>
</evidence>
<dbReference type="STRING" id="234267.Acid_7111"/>
<proteinExistence type="inferred from homology"/>